<dbReference type="PROSITE" id="PS50119">
    <property type="entry name" value="ZF_BBOX"/>
    <property type="match status" value="2"/>
</dbReference>
<protein>
    <recommendedName>
        <fullName evidence="2">B box-type domain-containing protein</fullName>
    </recommendedName>
</protein>
<reference evidence="3" key="1">
    <citation type="journal article" date="2019" name="bioRxiv">
        <title>The Genome of the Zebra Mussel, Dreissena polymorpha: A Resource for Invasive Species Research.</title>
        <authorList>
            <person name="McCartney M.A."/>
            <person name="Auch B."/>
            <person name="Kono T."/>
            <person name="Mallez S."/>
            <person name="Zhang Y."/>
            <person name="Obille A."/>
            <person name="Becker A."/>
            <person name="Abrahante J.E."/>
            <person name="Garbe J."/>
            <person name="Badalamenti J.P."/>
            <person name="Herman A."/>
            <person name="Mangelson H."/>
            <person name="Liachko I."/>
            <person name="Sullivan S."/>
            <person name="Sone E.D."/>
            <person name="Koren S."/>
            <person name="Silverstein K.A.T."/>
            <person name="Beckman K.B."/>
            <person name="Gohl D.M."/>
        </authorList>
    </citation>
    <scope>NUCLEOTIDE SEQUENCE</scope>
    <source>
        <strain evidence="3">Duluth1</strain>
        <tissue evidence="3">Whole animal</tissue>
    </source>
</reference>
<feature type="domain" description="B box-type" evidence="2">
    <location>
        <begin position="78"/>
        <end position="121"/>
    </location>
</feature>
<dbReference type="EMBL" id="JAIWYP010000006">
    <property type="protein sequence ID" value="KAH3805890.1"/>
    <property type="molecule type" value="Genomic_DNA"/>
</dbReference>
<dbReference type="Proteomes" id="UP000828390">
    <property type="component" value="Unassembled WGS sequence"/>
</dbReference>
<reference evidence="3" key="2">
    <citation type="submission" date="2020-11" db="EMBL/GenBank/DDBJ databases">
        <authorList>
            <person name="McCartney M.A."/>
            <person name="Auch B."/>
            <person name="Kono T."/>
            <person name="Mallez S."/>
            <person name="Becker A."/>
            <person name="Gohl D.M."/>
            <person name="Silverstein K.A.T."/>
            <person name="Koren S."/>
            <person name="Bechman K.B."/>
            <person name="Herman A."/>
            <person name="Abrahante J.E."/>
            <person name="Garbe J."/>
        </authorList>
    </citation>
    <scope>NUCLEOTIDE SEQUENCE</scope>
    <source>
        <strain evidence="3">Duluth1</strain>
        <tissue evidence="3">Whole animal</tissue>
    </source>
</reference>
<evidence type="ECO:0000313" key="3">
    <source>
        <dbReference type="EMBL" id="KAH3805890.1"/>
    </source>
</evidence>
<proteinExistence type="predicted"/>
<organism evidence="3 4">
    <name type="scientific">Dreissena polymorpha</name>
    <name type="common">Zebra mussel</name>
    <name type="synonym">Mytilus polymorpha</name>
    <dbReference type="NCBI Taxonomy" id="45954"/>
    <lineage>
        <taxon>Eukaryota</taxon>
        <taxon>Metazoa</taxon>
        <taxon>Spiralia</taxon>
        <taxon>Lophotrochozoa</taxon>
        <taxon>Mollusca</taxon>
        <taxon>Bivalvia</taxon>
        <taxon>Autobranchia</taxon>
        <taxon>Heteroconchia</taxon>
        <taxon>Euheterodonta</taxon>
        <taxon>Imparidentia</taxon>
        <taxon>Neoheterodontei</taxon>
        <taxon>Myida</taxon>
        <taxon>Dreissenoidea</taxon>
        <taxon>Dreissenidae</taxon>
        <taxon>Dreissena</taxon>
    </lineage>
</organism>
<dbReference type="GO" id="GO:0008270">
    <property type="term" value="F:zinc ion binding"/>
    <property type="evidence" value="ECO:0007669"/>
    <property type="project" value="UniProtKB-KW"/>
</dbReference>
<dbReference type="AlphaFoldDB" id="A0A9D4FZP5"/>
<evidence type="ECO:0000256" key="1">
    <source>
        <dbReference type="PROSITE-ProRule" id="PRU00024"/>
    </source>
</evidence>
<sequence length="121" mass="13937">MVSKFEASISKGSDLVFDFSCDICDENEINKQADMYCEKCSKCLCGSCMQHHNQLYKKHVVFGRTDLTEWPVTKATDDPIELCRDHKGRKMEVFCEDHYELLCTVCHVHNHKAMSPRDANS</sequence>
<keyword evidence="1" id="KW-0479">Metal-binding</keyword>
<dbReference type="Pfam" id="PF00643">
    <property type="entry name" value="zf-B_box"/>
    <property type="match status" value="1"/>
</dbReference>
<dbReference type="Gene3D" id="3.30.160.60">
    <property type="entry name" value="Classic Zinc Finger"/>
    <property type="match status" value="1"/>
</dbReference>
<dbReference type="OrthoDB" id="6100019at2759"/>
<keyword evidence="1" id="KW-0863">Zinc-finger</keyword>
<evidence type="ECO:0000259" key="2">
    <source>
        <dbReference type="PROSITE" id="PS50119"/>
    </source>
</evidence>
<feature type="domain" description="B box-type" evidence="2">
    <location>
        <begin position="23"/>
        <end position="64"/>
    </location>
</feature>
<gene>
    <name evidence="3" type="ORF">DPMN_134200</name>
</gene>
<name>A0A9D4FZP5_DREPO</name>
<keyword evidence="4" id="KW-1185">Reference proteome</keyword>
<comment type="caution">
    <text evidence="3">The sequence shown here is derived from an EMBL/GenBank/DDBJ whole genome shotgun (WGS) entry which is preliminary data.</text>
</comment>
<accession>A0A9D4FZP5</accession>
<evidence type="ECO:0000313" key="4">
    <source>
        <dbReference type="Proteomes" id="UP000828390"/>
    </source>
</evidence>
<keyword evidence="1" id="KW-0862">Zinc</keyword>
<dbReference type="SMART" id="SM00336">
    <property type="entry name" value="BBOX"/>
    <property type="match status" value="2"/>
</dbReference>
<dbReference type="InterPro" id="IPR000315">
    <property type="entry name" value="Znf_B-box"/>
</dbReference>
<dbReference type="SUPFAM" id="SSF57845">
    <property type="entry name" value="B-box zinc-binding domain"/>
    <property type="match status" value="1"/>
</dbReference>